<evidence type="ECO:0000313" key="7">
    <source>
        <dbReference type="EMBL" id="KAF3438672.1"/>
    </source>
</evidence>
<dbReference type="OrthoDB" id="1470350at2759"/>
<dbReference type="InterPro" id="IPR002401">
    <property type="entry name" value="Cyt_P450_E_grp-I"/>
</dbReference>
<evidence type="ECO:0000256" key="1">
    <source>
        <dbReference type="ARBA" id="ARBA00010617"/>
    </source>
</evidence>
<comment type="caution">
    <text evidence="7">The sequence shown here is derived from an EMBL/GenBank/DDBJ whole genome shotgun (WGS) entry which is preliminary data.</text>
</comment>
<keyword evidence="5" id="KW-0560">Oxidoreductase</keyword>
<evidence type="ECO:0000256" key="5">
    <source>
        <dbReference type="RuleBase" id="RU000461"/>
    </source>
</evidence>
<sequence length="499" mass="56448">MFSFIIISVIFLILLYKWSTMSTTNKSSSPPSPPKLPIIGNIHQLGRHPHRSLRALAQRHGPLMLLHLGSVPVLIVSTTELARVIMKTHDLDFSDRPKLTAFDKLLYNSKDVSMAPYGEYWRQLRSISVLHLLSNKMVQSFRGVREEETKSMLEKMESNSCVNLSELLMTLTNDVVCRVALGRKYSDGEGARNFKKLLGEFVELLGTFFVGDYIPWLAWISYVNGLDGRAEKVAKEFDEFLDTVVQQHIDDHGHHQSVGNEDCYKDFTDILLHVQRQNLIGFSIDTACIKALILDMFEAGTDTTATVLEWAMTELLRHPNIMKKLQTEVRSIAGNKTHITEDYLEGMHYLKAVLKETLRLHTPVPLLVPRVSRTQVKINGYEIQAGSQVYINAWAIGRDPSSWEKPDEFYPERFLNSDVDYKGHNFELVPFGAGRRGCPGIVFAMAVNELALANLVHRFDWKLPGGAKGEDLDVTESTGITIHKKLPLLAVPTMYLPKN</sequence>
<keyword evidence="5" id="KW-0503">Monooxygenase</keyword>
<dbReference type="PANTHER" id="PTHR47955">
    <property type="entry name" value="CYTOCHROME P450 FAMILY 71 PROTEIN"/>
    <property type="match status" value="1"/>
</dbReference>
<dbReference type="SUPFAM" id="SSF48264">
    <property type="entry name" value="Cytochrome P450"/>
    <property type="match status" value="1"/>
</dbReference>
<comment type="similarity">
    <text evidence="1 5">Belongs to the cytochrome P450 family.</text>
</comment>
<dbReference type="Proteomes" id="UP000796880">
    <property type="component" value="Unassembled WGS sequence"/>
</dbReference>
<evidence type="ECO:0000256" key="2">
    <source>
        <dbReference type="ARBA" id="ARBA00022723"/>
    </source>
</evidence>
<dbReference type="Pfam" id="PF00067">
    <property type="entry name" value="p450"/>
    <property type="match status" value="1"/>
</dbReference>
<dbReference type="GO" id="GO:0005506">
    <property type="term" value="F:iron ion binding"/>
    <property type="evidence" value="ECO:0007669"/>
    <property type="project" value="InterPro"/>
</dbReference>
<keyword evidence="4 5" id="KW-0349">Heme</keyword>
<comment type="cofactor">
    <cofactor evidence="4">
        <name>heme</name>
        <dbReference type="ChEBI" id="CHEBI:30413"/>
    </cofactor>
</comment>
<dbReference type="FunFam" id="1.10.630.10:FF:000011">
    <property type="entry name" value="Cytochrome P450 83B1"/>
    <property type="match status" value="1"/>
</dbReference>
<proteinExistence type="inferred from homology"/>
<name>A0A8K0GRF7_9ROSA</name>
<dbReference type="PANTHER" id="PTHR47955:SF15">
    <property type="entry name" value="CYTOCHROME P450 71A2-LIKE"/>
    <property type="match status" value="1"/>
</dbReference>
<evidence type="ECO:0000256" key="4">
    <source>
        <dbReference type="PIRSR" id="PIRSR602401-1"/>
    </source>
</evidence>
<dbReference type="InterPro" id="IPR001128">
    <property type="entry name" value="Cyt_P450"/>
</dbReference>
<organism evidence="7 8">
    <name type="scientific">Rhamnella rubrinervis</name>
    <dbReference type="NCBI Taxonomy" id="2594499"/>
    <lineage>
        <taxon>Eukaryota</taxon>
        <taxon>Viridiplantae</taxon>
        <taxon>Streptophyta</taxon>
        <taxon>Embryophyta</taxon>
        <taxon>Tracheophyta</taxon>
        <taxon>Spermatophyta</taxon>
        <taxon>Magnoliopsida</taxon>
        <taxon>eudicotyledons</taxon>
        <taxon>Gunneridae</taxon>
        <taxon>Pentapetalae</taxon>
        <taxon>rosids</taxon>
        <taxon>fabids</taxon>
        <taxon>Rosales</taxon>
        <taxon>Rhamnaceae</taxon>
        <taxon>rhamnoid group</taxon>
        <taxon>Rhamneae</taxon>
        <taxon>Rhamnella</taxon>
    </lineage>
</organism>
<dbReference type="CDD" id="cd11072">
    <property type="entry name" value="CYP71-like"/>
    <property type="match status" value="1"/>
</dbReference>
<evidence type="ECO:0000256" key="6">
    <source>
        <dbReference type="SAM" id="SignalP"/>
    </source>
</evidence>
<dbReference type="PROSITE" id="PS00086">
    <property type="entry name" value="CYTOCHROME_P450"/>
    <property type="match status" value="1"/>
</dbReference>
<gene>
    <name evidence="7" type="ORF">FNV43_RR21436</name>
</gene>
<dbReference type="InterPro" id="IPR017972">
    <property type="entry name" value="Cyt_P450_CS"/>
</dbReference>
<feature type="signal peptide" evidence="6">
    <location>
        <begin position="1"/>
        <end position="22"/>
    </location>
</feature>
<keyword evidence="2 4" id="KW-0479">Metal-binding</keyword>
<evidence type="ECO:0000313" key="8">
    <source>
        <dbReference type="Proteomes" id="UP000796880"/>
    </source>
</evidence>
<dbReference type="Gene3D" id="1.10.630.10">
    <property type="entry name" value="Cytochrome P450"/>
    <property type="match status" value="1"/>
</dbReference>
<keyword evidence="3 4" id="KW-0408">Iron</keyword>
<accession>A0A8K0GRF7</accession>
<dbReference type="AlphaFoldDB" id="A0A8K0GRF7"/>
<dbReference type="PRINTS" id="PR00385">
    <property type="entry name" value="P450"/>
</dbReference>
<keyword evidence="8" id="KW-1185">Reference proteome</keyword>
<dbReference type="PRINTS" id="PR00463">
    <property type="entry name" value="EP450I"/>
</dbReference>
<dbReference type="GO" id="GO:0016705">
    <property type="term" value="F:oxidoreductase activity, acting on paired donors, with incorporation or reduction of molecular oxygen"/>
    <property type="evidence" value="ECO:0007669"/>
    <property type="project" value="InterPro"/>
</dbReference>
<dbReference type="GO" id="GO:0020037">
    <property type="term" value="F:heme binding"/>
    <property type="evidence" value="ECO:0007669"/>
    <property type="project" value="InterPro"/>
</dbReference>
<dbReference type="InterPro" id="IPR036396">
    <property type="entry name" value="Cyt_P450_sf"/>
</dbReference>
<dbReference type="EMBL" id="VOIH02000009">
    <property type="protein sequence ID" value="KAF3438672.1"/>
    <property type="molecule type" value="Genomic_DNA"/>
</dbReference>
<keyword evidence="6" id="KW-0732">Signal</keyword>
<evidence type="ECO:0000256" key="3">
    <source>
        <dbReference type="ARBA" id="ARBA00023004"/>
    </source>
</evidence>
<feature type="chain" id="PRO_5035479500" evidence="6">
    <location>
        <begin position="23"/>
        <end position="499"/>
    </location>
</feature>
<reference evidence="7" key="1">
    <citation type="submission" date="2020-03" db="EMBL/GenBank/DDBJ databases">
        <title>A high-quality chromosome-level genome assembly of a woody plant with both climbing and erect habits, Rhamnella rubrinervis.</title>
        <authorList>
            <person name="Lu Z."/>
            <person name="Yang Y."/>
            <person name="Zhu X."/>
            <person name="Sun Y."/>
        </authorList>
    </citation>
    <scope>NUCLEOTIDE SEQUENCE</scope>
    <source>
        <strain evidence="7">BYM</strain>
        <tissue evidence="7">Leaf</tissue>
    </source>
</reference>
<dbReference type="GO" id="GO:0004497">
    <property type="term" value="F:monooxygenase activity"/>
    <property type="evidence" value="ECO:0007669"/>
    <property type="project" value="UniProtKB-KW"/>
</dbReference>
<feature type="binding site" description="axial binding residue" evidence="4">
    <location>
        <position position="438"/>
    </location>
    <ligand>
        <name>heme</name>
        <dbReference type="ChEBI" id="CHEBI:30413"/>
    </ligand>
    <ligandPart>
        <name>Fe</name>
        <dbReference type="ChEBI" id="CHEBI:18248"/>
    </ligandPart>
</feature>
<protein>
    <submittedName>
        <fullName evidence="7">Uncharacterized protein</fullName>
    </submittedName>
</protein>